<comment type="subunit">
    <text evidence="7">Homodimer.</text>
</comment>
<evidence type="ECO:0000256" key="4">
    <source>
        <dbReference type="ARBA" id="ARBA00022729"/>
    </source>
</evidence>
<keyword evidence="7" id="KW-1015">Disulfide bond</keyword>
<dbReference type="Gene3D" id="3.20.20.70">
    <property type="entry name" value="Aldolase class I"/>
    <property type="match status" value="1"/>
</dbReference>
<organism evidence="10 11">
    <name type="scientific">Cylicocyclus nassatus</name>
    <name type="common">Nematode worm</name>
    <dbReference type="NCBI Taxonomy" id="53992"/>
    <lineage>
        <taxon>Eukaryota</taxon>
        <taxon>Metazoa</taxon>
        <taxon>Ecdysozoa</taxon>
        <taxon>Nematoda</taxon>
        <taxon>Chromadorea</taxon>
        <taxon>Rhabditida</taxon>
        <taxon>Rhabditina</taxon>
        <taxon>Rhabditomorpha</taxon>
        <taxon>Strongyloidea</taxon>
        <taxon>Strongylidae</taxon>
        <taxon>Cylicocyclus</taxon>
    </lineage>
</organism>
<evidence type="ECO:0000256" key="6">
    <source>
        <dbReference type="ARBA" id="ARBA00023295"/>
    </source>
</evidence>
<dbReference type="EMBL" id="CATQJL010000223">
    <property type="protein sequence ID" value="CAJ0596776.1"/>
    <property type="molecule type" value="Genomic_DNA"/>
</dbReference>
<keyword evidence="5 7" id="KW-0378">Hydrolase</keyword>
<evidence type="ECO:0000313" key="11">
    <source>
        <dbReference type="Proteomes" id="UP001176961"/>
    </source>
</evidence>
<comment type="catalytic activity">
    <reaction evidence="1">
        <text>Hydrolysis of terminal, non-reducing alpha-D-galactose residues in alpha-D-galactosides, including galactose oligosaccharides, galactomannans and galactolipids.</text>
        <dbReference type="EC" id="3.2.1.22"/>
    </reaction>
</comment>
<comment type="caution">
    <text evidence="10">The sequence shown here is derived from an EMBL/GenBank/DDBJ whole genome shotgun (WGS) entry which is preliminary data.</text>
</comment>
<dbReference type="GO" id="GO:0005737">
    <property type="term" value="C:cytoplasm"/>
    <property type="evidence" value="ECO:0007669"/>
    <property type="project" value="TreeGrafter"/>
</dbReference>
<dbReference type="PROSITE" id="PS00512">
    <property type="entry name" value="ALPHA_GALACTOSIDASE"/>
    <property type="match status" value="1"/>
</dbReference>
<evidence type="ECO:0000259" key="9">
    <source>
        <dbReference type="Pfam" id="PF17801"/>
    </source>
</evidence>
<dbReference type="Pfam" id="PF17801">
    <property type="entry name" value="Melibiase_C"/>
    <property type="match status" value="1"/>
</dbReference>
<sequence length="433" mass="49076">MIGLCTFILSLSISALLALDNGLARTPPMGWMSWATFFCEVDCEKHPNACINEKLYKEMADKLVSDGFRAAGYNRIHIDDCWMELSRDKHGKLVADRERFPSGMKALAKYMHDRKLELGIYEDFGTKTCAGYPGSIDHIKDDADTFASWDIDYLKLDGCYVDIDLMPQGYPKMTQALNRTGRPIVYACGWPLFFHIAHREHDVDYGAVEKACNSWRIFDDIEGSWESILRTITYVEKYQDVLAKAQKPGGWNDPDMLVIGLPNVSVDQARVQMTLWSIWSAPLIMSNDLRTLGSEFKEILLNREVIAIDQDPLGVMGKRILKTKSIGIYLKPVTPVIQERTSLALAVVNKNELEVRVVQFTLRTLGIAKGERYDVRDLWTGEDRGVCDHTTSKSLTPVATSTQLQSQRWSYDDKGILKRPLKFEAVGSKQDEK</sequence>
<dbReference type="GO" id="GO:0016139">
    <property type="term" value="P:glycoside catabolic process"/>
    <property type="evidence" value="ECO:0007669"/>
    <property type="project" value="TreeGrafter"/>
</dbReference>
<dbReference type="AlphaFoldDB" id="A0AA36GR40"/>
<keyword evidence="11" id="KW-1185">Reference proteome</keyword>
<keyword evidence="6 7" id="KW-0326">Glycosidase</keyword>
<dbReference type="FunFam" id="3.20.20.70:FF:000197">
    <property type="entry name" value="Alpha-galactosidase"/>
    <property type="match status" value="1"/>
</dbReference>
<feature type="chain" id="PRO_5041395299" description="Alpha-galactosidase" evidence="8">
    <location>
        <begin position="19"/>
        <end position="433"/>
    </location>
</feature>
<proteinExistence type="inferred from homology"/>
<feature type="domain" description="Alpha galactosidase C-terminal" evidence="9">
    <location>
        <begin position="343"/>
        <end position="394"/>
    </location>
</feature>
<evidence type="ECO:0000313" key="10">
    <source>
        <dbReference type="EMBL" id="CAJ0596776.1"/>
    </source>
</evidence>
<evidence type="ECO:0000256" key="7">
    <source>
        <dbReference type="RuleBase" id="RU361168"/>
    </source>
</evidence>
<dbReference type="Pfam" id="PF16499">
    <property type="entry name" value="Melibiase_2"/>
    <property type="match status" value="1"/>
</dbReference>
<dbReference type="InterPro" id="IPR013780">
    <property type="entry name" value="Glyco_hydro_b"/>
</dbReference>
<dbReference type="InterPro" id="IPR000111">
    <property type="entry name" value="Glyco_hydro_27/36_CS"/>
</dbReference>
<feature type="signal peptide" evidence="8">
    <location>
        <begin position="1"/>
        <end position="18"/>
    </location>
</feature>
<dbReference type="InterPro" id="IPR041233">
    <property type="entry name" value="Melibiase_C"/>
</dbReference>
<dbReference type="InterPro" id="IPR002241">
    <property type="entry name" value="Glyco_hydro_27"/>
</dbReference>
<gene>
    <name evidence="10" type="ORF">CYNAS_LOCUS8759</name>
</gene>
<dbReference type="CDD" id="cd14792">
    <property type="entry name" value="GH27"/>
    <property type="match status" value="1"/>
</dbReference>
<evidence type="ECO:0000256" key="8">
    <source>
        <dbReference type="SAM" id="SignalP"/>
    </source>
</evidence>
<dbReference type="EC" id="3.2.1.-" evidence="7"/>
<comment type="similarity">
    <text evidence="2 7">Belongs to the glycosyl hydrolase 27 family.</text>
</comment>
<dbReference type="PANTHER" id="PTHR11452">
    <property type="entry name" value="ALPHA-GALACTOSIDASE/ALPHA-N-ACETYLGALACTOSAMINIDASE"/>
    <property type="match status" value="1"/>
</dbReference>
<dbReference type="GO" id="GO:0004557">
    <property type="term" value="F:alpha-galactosidase activity"/>
    <property type="evidence" value="ECO:0007669"/>
    <property type="project" value="UniProtKB-EC"/>
</dbReference>
<evidence type="ECO:0000256" key="3">
    <source>
        <dbReference type="ARBA" id="ARBA00012755"/>
    </source>
</evidence>
<evidence type="ECO:0000256" key="2">
    <source>
        <dbReference type="ARBA" id="ARBA00009743"/>
    </source>
</evidence>
<reference evidence="10" key="1">
    <citation type="submission" date="2023-07" db="EMBL/GenBank/DDBJ databases">
        <authorList>
            <consortium name="CYATHOMIX"/>
        </authorList>
    </citation>
    <scope>NUCLEOTIDE SEQUENCE</scope>
    <source>
        <strain evidence="10">N/A</strain>
    </source>
</reference>
<protein>
    <recommendedName>
        <fullName evidence="3 7">Alpha-galactosidase</fullName>
        <ecNumber evidence="7">3.2.1.-</ecNumber>
    </recommendedName>
</protein>
<name>A0AA36GR40_CYLNA</name>
<dbReference type="SUPFAM" id="SSF51445">
    <property type="entry name" value="(Trans)glycosidases"/>
    <property type="match status" value="1"/>
</dbReference>
<accession>A0AA36GR40</accession>
<dbReference type="InterPro" id="IPR013785">
    <property type="entry name" value="Aldolase_TIM"/>
</dbReference>
<dbReference type="Gene3D" id="2.60.40.1180">
    <property type="entry name" value="Golgi alpha-mannosidase II"/>
    <property type="match status" value="1"/>
</dbReference>
<evidence type="ECO:0000256" key="5">
    <source>
        <dbReference type="ARBA" id="ARBA00022801"/>
    </source>
</evidence>
<dbReference type="Proteomes" id="UP001176961">
    <property type="component" value="Unassembled WGS sequence"/>
</dbReference>
<evidence type="ECO:0000256" key="1">
    <source>
        <dbReference type="ARBA" id="ARBA00001255"/>
    </source>
</evidence>
<dbReference type="GO" id="GO:0009311">
    <property type="term" value="P:oligosaccharide metabolic process"/>
    <property type="evidence" value="ECO:0007669"/>
    <property type="project" value="TreeGrafter"/>
</dbReference>
<dbReference type="PRINTS" id="PR00740">
    <property type="entry name" value="GLHYDRLASE27"/>
</dbReference>
<dbReference type="PANTHER" id="PTHR11452:SF83">
    <property type="entry name" value="ALPHA-GALACTOSIDASE"/>
    <property type="match status" value="1"/>
</dbReference>
<dbReference type="SUPFAM" id="SSF51011">
    <property type="entry name" value="Glycosyl hydrolase domain"/>
    <property type="match status" value="1"/>
</dbReference>
<keyword evidence="4 8" id="KW-0732">Signal</keyword>
<dbReference type="InterPro" id="IPR017853">
    <property type="entry name" value="GH"/>
</dbReference>